<evidence type="ECO:0000256" key="2">
    <source>
        <dbReference type="ARBA" id="ARBA00005228"/>
    </source>
</evidence>
<sequence length="708" mass="76850">MARGHLQVTPEQYPAVRRENLTETLHGVAIEDPYRWLEDPDSPETVKFVEAQNALTSQVLEQCSTRPAFAKLLERLMDFEKFSAPFKRGGRYYYTHNTGKGLAQSVVYSQKTLEDAPTVLLDPNALSEDGTVALSSWSFSEDGTTLAYALSSGGSDWQRVLALRVDQETGAPSALPDELEHVKFSSLAWTHDGRGLFYNRYPPPPKGGDEAGTETTRADNQQLAYHVLGTPQEQDVTVLALTHDGRYLVLSIVCGCEPVNRVWILDLDAVPRSADGALDLCAYAFGQPGSKPLPLHKLVDDFTASYEYLGSSGSVWTFRTNAGAPRYRIQRVDVAAARPEWSDLVAEHPEHLLQWAAQVGPDKLVTAYLCNVQAQLKVRDLASGKALADIELPGIGSIAGFSGNHKSTEFFLSFTGFTEPGIILRGDLAESNSATTVHRRIATKGFDPDDFETTQLFATSRDGTRVPFFVVRAKGRALDGRAPTLLYGYGGFNISLTPAFSASRLAWMLAYGGISVVANLRGGGEFGTAWRDAGSRQHKQNVFDDFVACAEELVSKKYCSPDTLAIQGGSNGGLLVAACAEQRPDLFAAVLGQVGVMDLLRFHKFTIGHAWMTDYGNPDKAEDFGWLLPLSPVHNVARPADGGQYPAILLTTDRETSPQQNPLLTRVEVKAGHGAGKPTAKVIAEIADMYGFAAAIIGADWVADESAA</sequence>
<dbReference type="InterPro" id="IPR023302">
    <property type="entry name" value="Pept_S9A_N"/>
</dbReference>
<comment type="caution">
    <text evidence="8">The sequence shown here is derived from an EMBL/GenBank/DDBJ whole genome shotgun (WGS) entry which is preliminary data.</text>
</comment>
<comment type="catalytic activity">
    <reaction evidence="1">
        <text>Hydrolysis of Pro-|-Xaa &gt;&gt; Ala-|-Xaa in oligopeptides.</text>
        <dbReference type="EC" id="3.4.21.26"/>
    </reaction>
</comment>
<dbReference type="InterPro" id="IPR051167">
    <property type="entry name" value="Prolyl_oligopep/macrocyclase"/>
</dbReference>
<evidence type="ECO:0000256" key="1">
    <source>
        <dbReference type="ARBA" id="ARBA00001070"/>
    </source>
</evidence>
<dbReference type="GO" id="GO:0070012">
    <property type="term" value="F:oligopeptidase activity"/>
    <property type="evidence" value="ECO:0007669"/>
    <property type="project" value="TreeGrafter"/>
</dbReference>
<dbReference type="PANTHER" id="PTHR42881:SF2">
    <property type="entry name" value="PROLYL ENDOPEPTIDASE"/>
    <property type="match status" value="1"/>
</dbReference>
<evidence type="ECO:0000256" key="5">
    <source>
        <dbReference type="ARBA" id="ARBA00022825"/>
    </source>
</evidence>
<keyword evidence="3 6" id="KW-0645">Protease</keyword>
<evidence type="ECO:0000256" key="3">
    <source>
        <dbReference type="ARBA" id="ARBA00022670"/>
    </source>
</evidence>
<dbReference type="SUPFAM" id="SSF53474">
    <property type="entry name" value="alpha/beta-Hydrolases"/>
    <property type="match status" value="1"/>
</dbReference>
<keyword evidence="9" id="KW-1185">Reference proteome</keyword>
<evidence type="ECO:0000313" key="8">
    <source>
        <dbReference type="EMBL" id="KAK2078881.1"/>
    </source>
</evidence>
<dbReference type="SUPFAM" id="SSF50993">
    <property type="entry name" value="Peptidase/esterase 'gauge' domain"/>
    <property type="match status" value="1"/>
</dbReference>
<dbReference type="AlphaFoldDB" id="A0AAD9IJI6"/>
<dbReference type="PANTHER" id="PTHR42881">
    <property type="entry name" value="PROLYL ENDOPEPTIDASE"/>
    <property type="match status" value="1"/>
</dbReference>
<dbReference type="GO" id="GO:0006508">
    <property type="term" value="P:proteolysis"/>
    <property type="evidence" value="ECO:0007669"/>
    <property type="project" value="UniProtKB-KW"/>
</dbReference>
<evidence type="ECO:0000256" key="4">
    <source>
        <dbReference type="ARBA" id="ARBA00022801"/>
    </source>
</evidence>
<dbReference type="EC" id="3.4.21.-" evidence="6"/>
<dbReference type="Pfam" id="PF00326">
    <property type="entry name" value="Peptidase_S9"/>
    <property type="match status" value="1"/>
</dbReference>
<dbReference type="PRINTS" id="PR00862">
    <property type="entry name" value="PROLIGOPTASE"/>
</dbReference>
<organism evidence="8 9">
    <name type="scientific">Prototheca wickerhamii</name>
    <dbReference type="NCBI Taxonomy" id="3111"/>
    <lineage>
        <taxon>Eukaryota</taxon>
        <taxon>Viridiplantae</taxon>
        <taxon>Chlorophyta</taxon>
        <taxon>core chlorophytes</taxon>
        <taxon>Trebouxiophyceae</taxon>
        <taxon>Chlorellales</taxon>
        <taxon>Chlorellaceae</taxon>
        <taxon>Prototheca</taxon>
    </lineage>
</organism>
<dbReference type="Pfam" id="PF02897">
    <property type="entry name" value="Peptidase_S9_N"/>
    <property type="match status" value="1"/>
</dbReference>
<keyword evidence="4 6" id="KW-0378">Hydrolase</keyword>
<dbReference type="Proteomes" id="UP001255856">
    <property type="component" value="Unassembled WGS sequence"/>
</dbReference>
<dbReference type="FunFam" id="2.130.10.120:FF:000001">
    <property type="entry name" value="Prolyl endopeptidase"/>
    <property type="match status" value="1"/>
</dbReference>
<dbReference type="InterPro" id="IPR002470">
    <property type="entry name" value="Peptidase_S9A"/>
</dbReference>
<dbReference type="GO" id="GO:0004252">
    <property type="term" value="F:serine-type endopeptidase activity"/>
    <property type="evidence" value="ECO:0007669"/>
    <property type="project" value="UniProtKB-UniRule"/>
</dbReference>
<comment type="similarity">
    <text evidence="2 6">Belongs to the peptidase S9A family.</text>
</comment>
<feature type="domain" description="Rhodanese" evidence="7">
    <location>
        <begin position="470"/>
        <end position="535"/>
    </location>
</feature>
<accession>A0AAD9IJI6</accession>
<evidence type="ECO:0000256" key="6">
    <source>
        <dbReference type="RuleBase" id="RU368024"/>
    </source>
</evidence>
<dbReference type="FunFam" id="3.40.50.1820:FF:000005">
    <property type="entry name" value="Prolyl endopeptidase"/>
    <property type="match status" value="1"/>
</dbReference>
<evidence type="ECO:0000259" key="7">
    <source>
        <dbReference type="PROSITE" id="PS50206"/>
    </source>
</evidence>
<dbReference type="InterPro" id="IPR029058">
    <property type="entry name" value="AB_hydrolase_fold"/>
</dbReference>
<dbReference type="EMBL" id="JASFZW010000003">
    <property type="protein sequence ID" value="KAK2078881.1"/>
    <property type="molecule type" value="Genomic_DNA"/>
</dbReference>
<protein>
    <recommendedName>
        <fullName evidence="6">Prolyl endopeptidase</fullName>
        <ecNumber evidence="6">3.4.21.-</ecNumber>
    </recommendedName>
</protein>
<dbReference type="Gene3D" id="3.40.50.1820">
    <property type="entry name" value="alpha/beta hydrolase"/>
    <property type="match status" value="1"/>
</dbReference>
<name>A0AAD9IJI6_PROWI</name>
<keyword evidence="5 6" id="KW-0720">Serine protease</keyword>
<evidence type="ECO:0000313" key="9">
    <source>
        <dbReference type="Proteomes" id="UP001255856"/>
    </source>
</evidence>
<reference evidence="8" key="1">
    <citation type="submission" date="2021-01" db="EMBL/GenBank/DDBJ databases">
        <authorList>
            <person name="Eckstrom K.M.E."/>
        </authorList>
    </citation>
    <scope>NUCLEOTIDE SEQUENCE</scope>
    <source>
        <strain evidence="8">UVCC 0001</strain>
    </source>
</reference>
<proteinExistence type="inferred from homology"/>
<dbReference type="Gene3D" id="2.130.10.120">
    <property type="entry name" value="Prolyl oligopeptidase, N-terminal domain"/>
    <property type="match status" value="1"/>
</dbReference>
<gene>
    <name evidence="8" type="ORF">QBZ16_002571</name>
</gene>
<dbReference type="InterPro" id="IPR001375">
    <property type="entry name" value="Peptidase_S9_cat"/>
</dbReference>
<dbReference type="PROSITE" id="PS50206">
    <property type="entry name" value="RHODANESE_3"/>
    <property type="match status" value="1"/>
</dbReference>
<dbReference type="InterPro" id="IPR001763">
    <property type="entry name" value="Rhodanese-like_dom"/>
</dbReference>
<dbReference type="GO" id="GO:0005829">
    <property type="term" value="C:cytosol"/>
    <property type="evidence" value="ECO:0007669"/>
    <property type="project" value="TreeGrafter"/>
</dbReference>